<dbReference type="SUPFAM" id="SSF53850">
    <property type="entry name" value="Periplasmic binding protein-like II"/>
    <property type="match status" value="1"/>
</dbReference>
<dbReference type="RefSeq" id="WP_123781199.1">
    <property type="nucleotide sequence ID" value="NZ_RKMG01000037.1"/>
</dbReference>
<evidence type="ECO:0000313" key="7">
    <source>
        <dbReference type="Proteomes" id="UP000273977"/>
    </source>
</evidence>
<gene>
    <name evidence="6" type="ORF">EF384_08735</name>
</gene>
<keyword evidence="3" id="KW-0238">DNA-binding</keyword>
<keyword evidence="7" id="KW-1185">Reference proteome</keyword>
<dbReference type="EMBL" id="RKMG01000037">
    <property type="protein sequence ID" value="RPA56834.1"/>
    <property type="molecule type" value="Genomic_DNA"/>
</dbReference>
<name>A0A3N4GV41_9LACT</name>
<organism evidence="6 7">
    <name type="scientific">Aerococcus agrisoli</name>
    <dbReference type="NCBI Taxonomy" id="2487350"/>
    <lineage>
        <taxon>Bacteria</taxon>
        <taxon>Bacillati</taxon>
        <taxon>Bacillota</taxon>
        <taxon>Bacilli</taxon>
        <taxon>Lactobacillales</taxon>
        <taxon>Aerococcaceae</taxon>
        <taxon>Aerococcus</taxon>
    </lineage>
</organism>
<evidence type="ECO:0000259" key="5">
    <source>
        <dbReference type="PROSITE" id="PS50931"/>
    </source>
</evidence>
<dbReference type="FunFam" id="1.10.10.10:FF:000001">
    <property type="entry name" value="LysR family transcriptional regulator"/>
    <property type="match status" value="1"/>
</dbReference>
<keyword evidence="4" id="KW-0804">Transcription</keyword>
<dbReference type="OrthoDB" id="9803735at2"/>
<dbReference type="GO" id="GO:0032993">
    <property type="term" value="C:protein-DNA complex"/>
    <property type="evidence" value="ECO:0007669"/>
    <property type="project" value="TreeGrafter"/>
</dbReference>
<comment type="caution">
    <text evidence="6">The sequence shown here is derived from an EMBL/GenBank/DDBJ whole genome shotgun (WGS) entry which is preliminary data.</text>
</comment>
<dbReference type="PRINTS" id="PR00039">
    <property type="entry name" value="HTHLYSR"/>
</dbReference>
<evidence type="ECO:0000256" key="3">
    <source>
        <dbReference type="ARBA" id="ARBA00023125"/>
    </source>
</evidence>
<evidence type="ECO:0000313" key="6">
    <source>
        <dbReference type="EMBL" id="RPA56834.1"/>
    </source>
</evidence>
<dbReference type="Proteomes" id="UP000273977">
    <property type="component" value="Unassembled WGS sequence"/>
</dbReference>
<dbReference type="GO" id="GO:0003677">
    <property type="term" value="F:DNA binding"/>
    <property type="evidence" value="ECO:0007669"/>
    <property type="project" value="UniProtKB-KW"/>
</dbReference>
<dbReference type="SUPFAM" id="SSF46785">
    <property type="entry name" value="Winged helix' DNA-binding domain"/>
    <property type="match status" value="1"/>
</dbReference>
<feature type="domain" description="HTH lysR-type" evidence="5">
    <location>
        <begin position="1"/>
        <end position="58"/>
    </location>
</feature>
<accession>A0A3N4GV41</accession>
<dbReference type="GO" id="GO:0003700">
    <property type="term" value="F:DNA-binding transcription factor activity"/>
    <property type="evidence" value="ECO:0007669"/>
    <property type="project" value="InterPro"/>
</dbReference>
<dbReference type="AlphaFoldDB" id="A0A3N4GV41"/>
<evidence type="ECO:0000256" key="1">
    <source>
        <dbReference type="ARBA" id="ARBA00009437"/>
    </source>
</evidence>
<dbReference type="InterPro" id="IPR036388">
    <property type="entry name" value="WH-like_DNA-bd_sf"/>
</dbReference>
<evidence type="ECO:0000256" key="4">
    <source>
        <dbReference type="ARBA" id="ARBA00023163"/>
    </source>
</evidence>
<dbReference type="Gene3D" id="1.10.10.10">
    <property type="entry name" value="Winged helix-like DNA-binding domain superfamily/Winged helix DNA-binding domain"/>
    <property type="match status" value="1"/>
</dbReference>
<dbReference type="Pfam" id="PF03466">
    <property type="entry name" value="LysR_substrate"/>
    <property type="match status" value="1"/>
</dbReference>
<sequence>MRIEDLQYFMKVVEVGNMTQAAKELFISQPSLSKAISNLESEMGLSLFQRTAKGTILTFQGEEFLQYARQVLEQIDLMNNRYKEGITANRIFSISAQHYAFVVDAFVKLLSEMDADQYEATLKEERTFEVLDDVANLKSEIGVIYRSNYNQKVLEGAFHEKQLTFTPLFRTSPYVFIDKHHPLAKNDIITLEELTAFPRLSYEQGTHNSFYYWEEILADIPVPKRIIVSDRATLFNLLIGLNGYTISSGIINDDLNSPDIMAIPLESDEVIELGYLTANQHQLSKIAEEYIVLLEESIQQYAK</sequence>
<dbReference type="InterPro" id="IPR000847">
    <property type="entry name" value="LysR_HTH_N"/>
</dbReference>
<keyword evidence="2" id="KW-0805">Transcription regulation</keyword>
<dbReference type="InterPro" id="IPR036390">
    <property type="entry name" value="WH_DNA-bd_sf"/>
</dbReference>
<comment type="similarity">
    <text evidence="1">Belongs to the LysR transcriptional regulatory family.</text>
</comment>
<evidence type="ECO:0000256" key="2">
    <source>
        <dbReference type="ARBA" id="ARBA00023015"/>
    </source>
</evidence>
<dbReference type="CDD" id="cd05466">
    <property type="entry name" value="PBP2_LTTR_substrate"/>
    <property type="match status" value="1"/>
</dbReference>
<dbReference type="PANTHER" id="PTHR30346:SF0">
    <property type="entry name" value="HCA OPERON TRANSCRIPTIONAL ACTIVATOR HCAR"/>
    <property type="match status" value="1"/>
</dbReference>
<reference evidence="6 7" key="1">
    <citation type="submission" date="2018-11" db="EMBL/GenBank/DDBJ databases">
        <title>Aerococcus sp. SJQ22, whole genome shotgun sequence.</title>
        <authorList>
            <person name="Sun L."/>
            <person name="Gao X."/>
            <person name="Chen W."/>
            <person name="Huang K."/>
        </authorList>
    </citation>
    <scope>NUCLEOTIDE SEQUENCE [LARGE SCALE GENOMIC DNA]</scope>
    <source>
        <strain evidence="6 7">SJQ22</strain>
    </source>
</reference>
<proteinExistence type="inferred from homology"/>
<dbReference type="Pfam" id="PF00126">
    <property type="entry name" value="HTH_1"/>
    <property type="match status" value="1"/>
</dbReference>
<protein>
    <submittedName>
        <fullName evidence="6">LysR family transcriptional regulator</fullName>
    </submittedName>
</protein>
<dbReference type="PANTHER" id="PTHR30346">
    <property type="entry name" value="TRANSCRIPTIONAL DUAL REGULATOR HCAR-RELATED"/>
    <property type="match status" value="1"/>
</dbReference>
<dbReference type="PROSITE" id="PS50931">
    <property type="entry name" value="HTH_LYSR"/>
    <property type="match status" value="1"/>
</dbReference>
<dbReference type="InterPro" id="IPR005119">
    <property type="entry name" value="LysR_subst-bd"/>
</dbReference>
<dbReference type="Gene3D" id="3.40.190.290">
    <property type="match status" value="1"/>
</dbReference>